<evidence type="ECO:0000313" key="2">
    <source>
        <dbReference type="EMBL" id="KDR10110.1"/>
    </source>
</evidence>
<dbReference type="Proteomes" id="UP000027135">
    <property type="component" value="Unassembled WGS sequence"/>
</dbReference>
<accession>A0A067QNW5</accession>
<protein>
    <submittedName>
        <fullName evidence="2">Protein regulator of cytokinesis 1</fullName>
    </submittedName>
</protein>
<keyword evidence="3" id="KW-1185">Reference proteome</keyword>
<gene>
    <name evidence="2" type="ORF">L798_00279</name>
</gene>
<evidence type="ECO:0000256" key="1">
    <source>
        <dbReference type="SAM" id="Coils"/>
    </source>
</evidence>
<name>A0A067QNW5_ZOONE</name>
<proteinExistence type="predicted"/>
<organism evidence="2 3">
    <name type="scientific">Zootermopsis nevadensis</name>
    <name type="common">Dampwood termite</name>
    <dbReference type="NCBI Taxonomy" id="136037"/>
    <lineage>
        <taxon>Eukaryota</taxon>
        <taxon>Metazoa</taxon>
        <taxon>Ecdysozoa</taxon>
        <taxon>Arthropoda</taxon>
        <taxon>Hexapoda</taxon>
        <taxon>Insecta</taxon>
        <taxon>Pterygota</taxon>
        <taxon>Neoptera</taxon>
        <taxon>Polyneoptera</taxon>
        <taxon>Dictyoptera</taxon>
        <taxon>Blattodea</taxon>
        <taxon>Blattoidea</taxon>
        <taxon>Termitoidae</taxon>
        <taxon>Termopsidae</taxon>
        <taxon>Zootermopsis</taxon>
    </lineage>
</organism>
<dbReference type="EMBL" id="KK853185">
    <property type="protein sequence ID" value="KDR10110.1"/>
    <property type="molecule type" value="Genomic_DNA"/>
</dbReference>
<keyword evidence="1" id="KW-0175">Coiled coil</keyword>
<sequence>MAALNQLHQRLKQQLEDKKAEVAELRGKLTQLWDRLPEEYRHRENFLSTHGDHSSATLKAFKDEVKRCEVLKRQNIKRFVEKIREELKHWFD</sequence>
<reference evidence="2 3" key="1">
    <citation type="journal article" date="2014" name="Nat. Commun.">
        <title>Molecular traces of alternative social organization in a termite genome.</title>
        <authorList>
            <person name="Terrapon N."/>
            <person name="Li C."/>
            <person name="Robertson H.M."/>
            <person name="Ji L."/>
            <person name="Meng X."/>
            <person name="Booth W."/>
            <person name="Chen Z."/>
            <person name="Childers C.P."/>
            <person name="Glastad K.M."/>
            <person name="Gokhale K."/>
            <person name="Gowin J."/>
            <person name="Gronenberg W."/>
            <person name="Hermansen R.A."/>
            <person name="Hu H."/>
            <person name="Hunt B.G."/>
            <person name="Huylmans A.K."/>
            <person name="Khalil S.M."/>
            <person name="Mitchell R.D."/>
            <person name="Munoz-Torres M.C."/>
            <person name="Mustard J.A."/>
            <person name="Pan H."/>
            <person name="Reese J.T."/>
            <person name="Scharf M.E."/>
            <person name="Sun F."/>
            <person name="Vogel H."/>
            <person name="Xiao J."/>
            <person name="Yang W."/>
            <person name="Yang Z."/>
            <person name="Yang Z."/>
            <person name="Zhou J."/>
            <person name="Zhu J."/>
            <person name="Brent C.S."/>
            <person name="Elsik C.G."/>
            <person name="Goodisman M.A."/>
            <person name="Liberles D.A."/>
            <person name="Roe R.M."/>
            <person name="Vargo E.L."/>
            <person name="Vilcinskas A."/>
            <person name="Wang J."/>
            <person name="Bornberg-Bauer E."/>
            <person name="Korb J."/>
            <person name="Zhang G."/>
            <person name="Liebig J."/>
        </authorList>
    </citation>
    <scope>NUCLEOTIDE SEQUENCE [LARGE SCALE GENOMIC DNA]</scope>
    <source>
        <tissue evidence="2">Whole organism</tissue>
    </source>
</reference>
<evidence type="ECO:0000313" key="3">
    <source>
        <dbReference type="Proteomes" id="UP000027135"/>
    </source>
</evidence>
<dbReference type="STRING" id="136037.A0A067QNW5"/>
<dbReference type="Pfam" id="PF03999">
    <property type="entry name" value="MAP65_ASE1"/>
    <property type="match status" value="1"/>
</dbReference>
<dbReference type="InParanoid" id="A0A067QNW5"/>
<dbReference type="AlphaFoldDB" id="A0A067QNW5"/>
<feature type="coiled-coil region" evidence="1">
    <location>
        <begin position="1"/>
        <end position="28"/>
    </location>
</feature>